<accession>Q0SJE0</accession>
<dbReference type="HOGENOM" id="CLU_1045371_0_0_11"/>
<protein>
    <submittedName>
        <fullName evidence="1">Possible serine/threonine protein kinase</fullName>
    </submittedName>
</protein>
<evidence type="ECO:0000313" key="2">
    <source>
        <dbReference type="Proteomes" id="UP000008710"/>
    </source>
</evidence>
<dbReference type="GO" id="GO:0004674">
    <property type="term" value="F:protein serine/threonine kinase activity"/>
    <property type="evidence" value="ECO:0007669"/>
    <property type="project" value="UniProtKB-KW"/>
</dbReference>
<dbReference type="KEGG" id="rha:RHA1_ro00510"/>
<dbReference type="Gene3D" id="3.30.200.20">
    <property type="entry name" value="Phosphorylase Kinase, domain 1"/>
    <property type="match status" value="1"/>
</dbReference>
<gene>
    <name evidence="1" type="ordered locus">RHA1_ro00510</name>
</gene>
<keyword evidence="1" id="KW-0808">Transferase</keyword>
<evidence type="ECO:0000313" key="1">
    <source>
        <dbReference type="EMBL" id="ABG92346.1"/>
    </source>
</evidence>
<proteinExistence type="predicted"/>
<dbReference type="OrthoDB" id="4461988at2"/>
<dbReference type="AlphaFoldDB" id="Q0SJE0"/>
<dbReference type="RefSeq" id="WP_011593772.1">
    <property type="nucleotide sequence ID" value="NC_008268.1"/>
</dbReference>
<reference evidence="2" key="1">
    <citation type="journal article" date="2006" name="Proc. Natl. Acad. Sci. U.S.A.">
        <title>The complete genome of Rhodococcus sp. RHA1 provides insights into a catabolic powerhouse.</title>
        <authorList>
            <person name="McLeod M.P."/>
            <person name="Warren R.L."/>
            <person name="Hsiao W.W.L."/>
            <person name="Araki N."/>
            <person name="Myhre M."/>
            <person name="Fernandes C."/>
            <person name="Miyazawa D."/>
            <person name="Wong W."/>
            <person name="Lillquist A.L."/>
            <person name="Wang D."/>
            <person name="Dosanjh M."/>
            <person name="Hara H."/>
            <person name="Petrescu A."/>
            <person name="Morin R.D."/>
            <person name="Yang G."/>
            <person name="Stott J.M."/>
            <person name="Schein J.E."/>
            <person name="Shin H."/>
            <person name="Smailus D."/>
            <person name="Siddiqui A.S."/>
            <person name="Marra M.A."/>
            <person name="Jones S.J.M."/>
            <person name="Holt R."/>
            <person name="Brinkman F.S.L."/>
            <person name="Miyauchi K."/>
            <person name="Fukuda M."/>
            <person name="Davies J.E."/>
            <person name="Mohn W.W."/>
            <person name="Eltis L.D."/>
        </authorList>
    </citation>
    <scope>NUCLEOTIDE SEQUENCE [LARGE SCALE GENOMIC DNA]</scope>
    <source>
        <strain evidence="2">RHA1</strain>
    </source>
</reference>
<dbReference type="Proteomes" id="UP000008710">
    <property type="component" value="Chromosome"/>
</dbReference>
<keyword evidence="1" id="KW-0723">Serine/threonine-protein kinase</keyword>
<name>Q0SJE0_RHOJR</name>
<sequence>MGEHGILRPSEVFAGYTIERVVGVGGMGTVYAAAHPRLPRRIALGCRVLAAVGAGRDPELWTRNRNVVTAAYPEVGEVHGRRSAGPQDIHRFHALLRPPWGVDDRAVHRRRWPANPPPPCGGVRVHGRRVLAADPHLTLELGRIVGFGSGLAVYLTLTVTGIPAERARHETRTLTDPADRSARWSYLGVCAGADRIAVADPYLAHPDLQACTAGLCTYRTEPQYWIDTPAPVRSVTLTAGWPQIGLAPTVATLTLARRDHVSTNRR</sequence>
<organism evidence="1 2">
    <name type="scientific">Rhodococcus jostii (strain RHA1)</name>
    <dbReference type="NCBI Taxonomy" id="101510"/>
    <lineage>
        <taxon>Bacteria</taxon>
        <taxon>Bacillati</taxon>
        <taxon>Actinomycetota</taxon>
        <taxon>Actinomycetes</taxon>
        <taxon>Mycobacteriales</taxon>
        <taxon>Nocardiaceae</taxon>
        <taxon>Rhodococcus</taxon>
    </lineage>
</organism>
<dbReference type="EMBL" id="CP000431">
    <property type="protein sequence ID" value="ABG92346.1"/>
    <property type="molecule type" value="Genomic_DNA"/>
</dbReference>
<keyword evidence="1" id="KW-0418">Kinase</keyword>
<dbReference type="eggNOG" id="COG0515">
    <property type="taxonomic scope" value="Bacteria"/>
</dbReference>